<evidence type="ECO:0000313" key="4">
    <source>
        <dbReference type="EMBL" id="NAS21914.1"/>
    </source>
</evidence>
<feature type="chain" id="PRO_5028976578" evidence="2">
    <location>
        <begin position="19"/>
        <end position="464"/>
    </location>
</feature>
<dbReference type="SMART" id="SM00740">
    <property type="entry name" value="PASTA"/>
    <property type="match status" value="1"/>
</dbReference>
<keyword evidence="1" id="KW-0677">Repeat</keyword>
<evidence type="ECO:0000256" key="1">
    <source>
        <dbReference type="ARBA" id="ARBA00022737"/>
    </source>
</evidence>
<evidence type="ECO:0000259" key="3">
    <source>
        <dbReference type="PROSITE" id="PS51178"/>
    </source>
</evidence>
<dbReference type="PANTHER" id="PTHR22870:SF408">
    <property type="entry name" value="OS09G0560450 PROTEIN"/>
    <property type="match status" value="1"/>
</dbReference>
<dbReference type="PROSITE" id="PS50012">
    <property type="entry name" value="RCC1_3"/>
    <property type="match status" value="7"/>
</dbReference>
<feature type="domain" description="PASTA" evidence="3">
    <location>
        <begin position="389"/>
        <end position="457"/>
    </location>
</feature>
<dbReference type="Gene3D" id="3.30.10.20">
    <property type="match status" value="1"/>
</dbReference>
<dbReference type="AlphaFoldDB" id="A0A7C9N1W9"/>
<dbReference type="CDD" id="cd06577">
    <property type="entry name" value="PASTA_pknB"/>
    <property type="match status" value="1"/>
</dbReference>
<dbReference type="RefSeq" id="WP_161479295.1">
    <property type="nucleotide sequence ID" value="NZ_WXEW01000002.1"/>
</dbReference>
<dbReference type="Gene3D" id="2.130.10.30">
    <property type="entry name" value="Regulator of chromosome condensation 1/beta-lactamase-inhibitor protein II"/>
    <property type="match status" value="2"/>
</dbReference>
<dbReference type="PROSITE" id="PS51178">
    <property type="entry name" value="PASTA"/>
    <property type="match status" value="1"/>
</dbReference>
<dbReference type="Pfam" id="PF25390">
    <property type="entry name" value="WD40_RLD"/>
    <property type="match status" value="1"/>
</dbReference>
<dbReference type="PANTHER" id="PTHR22870">
    <property type="entry name" value="REGULATOR OF CHROMOSOME CONDENSATION"/>
    <property type="match status" value="1"/>
</dbReference>
<accession>A0A7C9N1W9</accession>
<reference evidence="4 5" key="1">
    <citation type="submission" date="2020-01" db="EMBL/GenBank/DDBJ databases">
        <title>Herbidospora sp. NEAU-GS84 nov., a novel actinomycete isolated from soil.</title>
        <authorList>
            <person name="Han L."/>
        </authorList>
    </citation>
    <scope>NUCLEOTIDE SEQUENCE [LARGE SCALE GENOMIC DNA]</scope>
    <source>
        <strain evidence="4 5">NEAU-GS84</strain>
    </source>
</reference>
<feature type="signal peptide" evidence="2">
    <location>
        <begin position="1"/>
        <end position="18"/>
    </location>
</feature>
<proteinExistence type="predicted"/>
<comment type="caution">
    <text evidence="4">The sequence shown here is derived from an EMBL/GenBank/DDBJ whole genome shotgun (WGS) entry which is preliminary data.</text>
</comment>
<dbReference type="EMBL" id="WXEW01000002">
    <property type="protein sequence ID" value="NAS21914.1"/>
    <property type="molecule type" value="Genomic_DNA"/>
</dbReference>
<protein>
    <submittedName>
        <fullName evidence="4">PASTA domain-containing protein</fullName>
    </submittedName>
</protein>
<keyword evidence="2" id="KW-0732">Signal</keyword>
<dbReference type="Pfam" id="PF03793">
    <property type="entry name" value="PASTA"/>
    <property type="match status" value="1"/>
</dbReference>
<dbReference type="InterPro" id="IPR058923">
    <property type="entry name" value="RCC1-like_dom"/>
</dbReference>
<dbReference type="PRINTS" id="PR00633">
    <property type="entry name" value="RCCNDNSATION"/>
</dbReference>
<sequence length="464" mass="47703">MRTTRFLAAVLAVVAALAAFTPESQWTGAKFWAWGLNSSGQFGDASTEDSPVPTLVGRLPGRPHAARIRQVATGGTFSAGINDRGVVYVWGDLPGVVSSTTPREVTGLPFISSLSVGDRHILALDSDGAVWAWGDNTYRHLGDGTTVGRPTPIQVPGLTGVRSVSAGYRYSLAVTADGAVWAWGHNGFAELGDGTTVNRPTPVRLTGISGVLTAHASRSGVHSAALRSDGTVWTWGSNTSGQLGIGAAPRSYVPVRVPGVVDAQMVLPGERSTFAVAGGRLYAWGDNTSGRLGDGTTLPRRTPVVTPIANLTWADPGTGGTSAGVTADGTVLTWGDNTHGALGTGSTAPYETTAHPVAGLTSRVSTISVGRSTTLALVGAQPDPTPTAPPATVPVPDVTGLFEDTAITRITENGLTVGAVTYWVDRLCNEVDQVTAQDPAPGVVVPRGHEVDITVAVAPDGPCP</sequence>
<organism evidence="4 5">
    <name type="scientific">Herbidospora solisilvae</name>
    <dbReference type="NCBI Taxonomy" id="2696284"/>
    <lineage>
        <taxon>Bacteria</taxon>
        <taxon>Bacillati</taxon>
        <taxon>Actinomycetota</taxon>
        <taxon>Actinomycetes</taxon>
        <taxon>Streptosporangiales</taxon>
        <taxon>Streptosporangiaceae</taxon>
        <taxon>Herbidospora</taxon>
    </lineage>
</organism>
<gene>
    <name evidence="4" type="ORF">GT755_09480</name>
</gene>
<dbReference type="InterPro" id="IPR051210">
    <property type="entry name" value="Ub_ligase/GEF_domain"/>
</dbReference>
<dbReference type="Proteomes" id="UP000479526">
    <property type="component" value="Unassembled WGS sequence"/>
</dbReference>
<dbReference type="Pfam" id="PF00415">
    <property type="entry name" value="RCC1"/>
    <property type="match status" value="1"/>
</dbReference>
<evidence type="ECO:0000313" key="5">
    <source>
        <dbReference type="Proteomes" id="UP000479526"/>
    </source>
</evidence>
<dbReference type="InterPro" id="IPR000408">
    <property type="entry name" value="Reg_chr_condens"/>
</dbReference>
<dbReference type="InterPro" id="IPR009091">
    <property type="entry name" value="RCC1/BLIP-II"/>
</dbReference>
<evidence type="ECO:0000256" key="2">
    <source>
        <dbReference type="SAM" id="SignalP"/>
    </source>
</evidence>
<name>A0A7C9N1W9_9ACTN</name>
<dbReference type="InterPro" id="IPR005543">
    <property type="entry name" value="PASTA_dom"/>
</dbReference>
<keyword evidence="5" id="KW-1185">Reference proteome</keyword>
<dbReference type="SUPFAM" id="SSF50985">
    <property type="entry name" value="RCC1/BLIP-II"/>
    <property type="match status" value="2"/>
</dbReference>